<dbReference type="AlphaFoldDB" id="A0A8J3QSL7"/>
<dbReference type="EMBL" id="BONZ01000036">
    <property type="protein sequence ID" value="GIH15706.1"/>
    <property type="molecule type" value="Genomic_DNA"/>
</dbReference>
<evidence type="ECO:0000256" key="1">
    <source>
        <dbReference type="SAM" id="SignalP"/>
    </source>
</evidence>
<dbReference type="SUPFAM" id="SSF56219">
    <property type="entry name" value="DNase I-like"/>
    <property type="match status" value="1"/>
</dbReference>
<gene>
    <name evidence="3" type="ORF">Raf01_38780</name>
</gene>
<dbReference type="GO" id="GO:0003824">
    <property type="term" value="F:catalytic activity"/>
    <property type="evidence" value="ECO:0007669"/>
    <property type="project" value="InterPro"/>
</dbReference>
<evidence type="ECO:0000259" key="2">
    <source>
        <dbReference type="Pfam" id="PF03372"/>
    </source>
</evidence>
<keyword evidence="4" id="KW-1185">Reference proteome</keyword>
<evidence type="ECO:0000313" key="4">
    <source>
        <dbReference type="Proteomes" id="UP000642748"/>
    </source>
</evidence>
<dbReference type="Gene3D" id="3.60.10.10">
    <property type="entry name" value="Endonuclease/exonuclease/phosphatase"/>
    <property type="match status" value="1"/>
</dbReference>
<dbReference type="Proteomes" id="UP000642748">
    <property type="component" value="Unassembled WGS sequence"/>
</dbReference>
<dbReference type="InterPro" id="IPR036691">
    <property type="entry name" value="Endo/exonu/phosph_ase_sf"/>
</dbReference>
<feature type="signal peptide" evidence="1">
    <location>
        <begin position="1"/>
        <end position="23"/>
    </location>
</feature>
<organism evidence="3 4">
    <name type="scientific">Rugosimonospora africana</name>
    <dbReference type="NCBI Taxonomy" id="556532"/>
    <lineage>
        <taxon>Bacteria</taxon>
        <taxon>Bacillati</taxon>
        <taxon>Actinomycetota</taxon>
        <taxon>Actinomycetes</taxon>
        <taxon>Micromonosporales</taxon>
        <taxon>Micromonosporaceae</taxon>
        <taxon>Rugosimonospora</taxon>
    </lineage>
</organism>
<comment type="caution">
    <text evidence="3">The sequence shown here is derived from an EMBL/GenBank/DDBJ whole genome shotgun (WGS) entry which is preliminary data.</text>
</comment>
<dbReference type="Pfam" id="PF03372">
    <property type="entry name" value="Exo_endo_phos"/>
    <property type="match status" value="1"/>
</dbReference>
<name>A0A8J3QSL7_9ACTN</name>
<feature type="chain" id="PRO_5035262524" description="Endonuclease/exonuclease/phosphatase domain-containing protein" evidence="1">
    <location>
        <begin position="24"/>
        <end position="342"/>
    </location>
</feature>
<reference evidence="3" key="1">
    <citation type="submission" date="2021-01" db="EMBL/GenBank/DDBJ databases">
        <title>Whole genome shotgun sequence of Rugosimonospora africana NBRC 104875.</title>
        <authorList>
            <person name="Komaki H."/>
            <person name="Tamura T."/>
        </authorList>
    </citation>
    <scope>NUCLEOTIDE SEQUENCE</scope>
    <source>
        <strain evidence="3">NBRC 104875</strain>
    </source>
</reference>
<feature type="domain" description="Endonuclease/exonuclease/phosphatase" evidence="2">
    <location>
        <begin position="77"/>
        <end position="329"/>
    </location>
</feature>
<evidence type="ECO:0000313" key="3">
    <source>
        <dbReference type="EMBL" id="GIH15706.1"/>
    </source>
</evidence>
<keyword evidence="1" id="KW-0732">Signal</keyword>
<proteinExistence type="predicted"/>
<protein>
    <recommendedName>
        <fullName evidence="2">Endonuclease/exonuclease/phosphatase domain-containing protein</fullName>
    </recommendedName>
</protein>
<sequence>MGAMRLDATLVLAVAAATGVALAAAPAPAAARPVSAVATTGTSAATQVSTATQASTATRAAAGAPAATVDATYHVWTWNVAGWAIHRGSTTDGLITVLTNSIRNRAADFAALNELCWSQYKAVQANLRDSGWPQDVLNFSRFEPHNSTGCGGEPFGLAIFSKAPLGTADRYALADDGTSETRKLLCAPLSDRPHLRFCTTHLTPWDPDFNTAQLNQVLSYVESYNAAGDTVIIAGDFNAQPSYGRLDSWYSPSVNTTYNSGNRGAYRELDDTDTRCIGYGENTVADGDGPCGPGKKIDLIFVRENRLVGTYDGDSLDISDSCGGPCSDHRITIGTVTVAVTS</sequence>
<accession>A0A8J3QSL7</accession>
<dbReference type="InterPro" id="IPR005135">
    <property type="entry name" value="Endo/exonuclease/phosphatase"/>
</dbReference>